<evidence type="ECO:0000313" key="10">
    <source>
        <dbReference type="EMBL" id="CRK74812.1"/>
    </source>
</evidence>
<dbReference type="AlphaFoldDB" id="A0A0U1NJA8"/>
<dbReference type="SUPFAM" id="SSF53448">
    <property type="entry name" value="Nucleotide-diphospho-sugar transferases"/>
    <property type="match status" value="1"/>
</dbReference>
<keyword evidence="2 10" id="KW-0328">Glycosyltransferase</keyword>
<keyword evidence="11" id="KW-1185">Reference proteome</keyword>
<dbReference type="InterPro" id="IPR037257">
    <property type="entry name" value="T2SS_E_N_sf"/>
</dbReference>
<evidence type="ECO:0000256" key="4">
    <source>
        <dbReference type="ARBA" id="ARBA00022692"/>
    </source>
</evidence>
<evidence type="ECO:0000259" key="9">
    <source>
        <dbReference type="Pfam" id="PF13632"/>
    </source>
</evidence>
<dbReference type="EMBL" id="CVQV01000004">
    <property type="protein sequence ID" value="CRK74812.1"/>
    <property type="molecule type" value="Genomic_DNA"/>
</dbReference>
<dbReference type="OrthoDB" id="7431422at2"/>
<dbReference type="EC" id="2.4.1.12" evidence="10"/>
<organism evidence="10 11">
    <name type="scientific">Nereida ignava</name>
    <dbReference type="NCBI Taxonomy" id="282199"/>
    <lineage>
        <taxon>Bacteria</taxon>
        <taxon>Pseudomonadati</taxon>
        <taxon>Pseudomonadota</taxon>
        <taxon>Alphaproteobacteria</taxon>
        <taxon>Rhodobacterales</taxon>
        <taxon>Roseobacteraceae</taxon>
        <taxon>Nereida</taxon>
    </lineage>
</organism>
<dbReference type="PANTHER" id="PTHR43867:SF2">
    <property type="entry name" value="CELLULOSE SYNTHASE CATALYTIC SUBUNIT A [UDP-FORMING]"/>
    <property type="match status" value="1"/>
</dbReference>
<dbReference type="Pfam" id="PF13632">
    <property type="entry name" value="Glyco_trans_2_3"/>
    <property type="match status" value="1"/>
</dbReference>
<feature type="region of interest" description="Disordered" evidence="7">
    <location>
        <begin position="618"/>
        <end position="667"/>
    </location>
</feature>
<proteinExistence type="predicted"/>
<feature type="transmembrane region" description="Helical" evidence="8">
    <location>
        <begin position="507"/>
        <end position="533"/>
    </location>
</feature>
<evidence type="ECO:0000313" key="11">
    <source>
        <dbReference type="Proteomes" id="UP000048949"/>
    </source>
</evidence>
<reference evidence="10 11" key="1">
    <citation type="submission" date="2015-04" db="EMBL/GenBank/DDBJ databases">
        <authorList>
            <person name="Syromyatnikov M.Y."/>
            <person name="Popov V.N."/>
        </authorList>
    </citation>
    <scope>NUCLEOTIDE SEQUENCE [LARGE SCALE GENOMIC DNA]</scope>
    <source>
        <strain evidence="10 11">CECT 5292</strain>
    </source>
</reference>
<dbReference type="PANTHER" id="PTHR43867">
    <property type="entry name" value="CELLULOSE SYNTHASE CATALYTIC SUBUNIT A [UDP-FORMING]"/>
    <property type="match status" value="1"/>
</dbReference>
<evidence type="ECO:0000256" key="1">
    <source>
        <dbReference type="ARBA" id="ARBA00004141"/>
    </source>
</evidence>
<keyword evidence="5 8" id="KW-1133">Transmembrane helix</keyword>
<dbReference type="GO" id="GO:0016760">
    <property type="term" value="F:cellulose synthase (UDP-forming) activity"/>
    <property type="evidence" value="ECO:0007669"/>
    <property type="project" value="UniProtKB-EC"/>
</dbReference>
<keyword evidence="6 8" id="KW-0472">Membrane</keyword>
<sequence length="667" mass="74866">MSSHPLALVEGQSRHSFGSVRSGSHDASSPLLDVMLDIGTLAPADAQEVANNARHDWAPICEYVNAMFMVDEADILRAQSLKCGARIVDPATPFRQPELLEDVDVRKCIKKAIIPLRNVGSATLVVTSSPTSFAADTAHLPDHLHPLKMALATRHQITDVIANDHKTRLAELAESRVHSEDSCRHLSKPTSKTAKILWLLSFASVALFMPKVLFVALIGWAILSMFAVLALRVWASIVYLCQNLKPREETALFQLPTVSILVPLLNERNIAGQLVRQLSRLDYPREKLDVCLITEASDKVTQTTLRETILPHWIRVHEVPKGSLKTKPRAMNYALDFCRGSIIGIYDAEDAPEPDQLLKIVHGFANRPAEVACLQGALDFYNPKQNWMSRCFTLEYATWFRLILPGFQALGLPIPLGGTTVFFRRHVLEELGGWDAHNVTEDAELGMRLAKAGYRTELIDTTTYEEACCAPRAWIRQRSRWLKGYAATYMVLMKDPKALFTQLGWRGFLGVQLIFLCTLSQFALAPLILGLWLLPVQEVASSTGISWLTSAIVAMFIMAEVANITVTALATRRAEHRRFWIWIPTLHAYFLLASLACYKALWELIRDPFYWDKTSHGKSLRRAQPSPSGAKSPLPRPLRRPHVSASETPPKYVRAEPDKHGRRHRFQ</sequence>
<feature type="domain" description="Glycosyltransferase 2-like" evidence="9">
    <location>
        <begin position="343"/>
        <end position="545"/>
    </location>
</feature>
<dbReference type="STRING" id="282199.GCA_001049735_00851"/>
<evidence type="ECO:0000256" key="8">
    <source>
        <dbReference type="SAM" id="Phobius"/>
    </source>
</evidence>
<feature type="transmembrane region" description="Helical" evidence="8">
    <location>
        <begin position="220"/>
        <end position="241"/>
    </location>
</feature>
<dbReference type="GO" id="GO:0016020">
    <property type="term" value="C:membrane"/>
    <property type="evidence" value="ECO:0007669"/>
    <property type="project" value="UniProtKB-SubCell"/>
</dbReference>
<feature type="transmembrane region" description="Helical" evidence="8">
    <location>
        <begin position="545"/>
        <end position="567"/>
    </location>
</feature>
<accession>A0A0U1NJA8</accession>
<evidence type="ECO:0000256" key="3">
    <source>
        <dbReference type="ARBA" id="ARBA00022679"/>
    </source>
</evidence>
<dbReference type="InterPro" id="IPR001173">
    <property type="entry name" value="Glyco_trans_2-like"/>
</dbReference>
<dbReference type="Proteomes" id="UP000048949">
    <property type="component" value="Unassembled WGS sequence"/>
</dbReference>
<dbReference type="SUPFAM" id="SSF160246">
    <property type="entry name" value="EspE N-terminal domain-like"/>
    <property type="match status" value="1"/>
</dbReference>
<keyword evidence="3 10" id="KW-0808">Transferase</keyword>
<comment type="subcellular location">
    <subcellularLocation>
        <location evidence="1">Membrane</location>
        <topology evidence="1">Multi-pass membrane protein</topology>
    </subcellularLocation>
</comment>
<gene>
    <name evidence="10" type="primary">bcsA</name>
    <name evidence="10" type="ORF">NIG5292_00851</name>
</gene>
<feature type="transmembrane region" description="Helical" evidence="8">
    <location>
        <begin position="579"/>
        <end position="601"/>
    </location>
</feature>
<evidence type="ECO:0000256" key="6">
    <source>
        <dbReference type="ARBA" id="ARBA00023136"/>
    </source>
</evidence>
<dbReference type="Gene3D" id="3.90.550.10">
    <property type="entry name" value="Spore Coat Polysaccharide Biosynthesis Protein SpsA, Chain A"/>
    <property type="match status" value="1"/>
</dbReference>
<evidence type="ECO:0000256" key="2">
    <source>
        <dbReference type="ARBA" id="ARBA00022676"/>
    </source>
</evidence>
<keyword evidence="4 8" id="KW-0812">Transmembrane</keyword>
<dbReference type="InterPro" id="IPR050321">
    <property type="entry name" value="Glycosyltr_2/OpgH_subfam"/>
</dbReference>
<name>A0A0U1NJA8_9RHOB</name>
<protein>
    <submittedName>
        <fullName evidence="10">Cellulose synthase catalytic subunit [UDP-forming]</fullName>
        <ecNumber evidence="10">2.4.1.12</ecNumber>
    </submittedName>
</protein>
<dbReference type="InterPro" id="IPR029044">
    <property type="entry name" value="Nucleotide-diphossugar_trans"/>
</dbReference>
<evidence type="ECO:0000256" key="5">
    <source>
        <dbReference type="ARBA" id="ARBA00022989"/>
    </source>
</evidence>
<evidence type="ECO:0000256" key="7">
    <source>
        <dbReference type="SAM" id="MobiDB-lite"/>
    </source>
</evidence>
<dbReference type="RefSeq" id="WP_074842117.1">
    <property type="nucleotide sequence ID" value="NZ_CVPC01000004.1"/>
</dbReference>